<protein>
    <submittedName>
        <fullName evidence="2">Uncharacterized protein</fullName>
    </submittedName>
</protein>
<evidence type="ECO:0000313" key="3">
    <source>
        <dbReference type="Proteomes" id="UP000236151"/>
    </source>
</evidence>
<accession>A0A2K2F864</accession>
<sequence>MIDYMRAFKHYKYRKKRRFGNLLHTGTICAALIVSLGLLGATYASWNQSFNLFGSISTGEVSIIITNVALESSDSYESLSFDTNRAGNVVDEVNMRVVSRANPFNSILVFTVENNGTVPVICEGIDSSVPDSLGVELVAAPDRIEPGQSAPVKVKITKGYVENFEFSTFLRFVQAV</sequence>
<evidence type="ECO:0000256" key="1">
    <source>
        <dbReference type="SAM" id="Phobius"/>
    </source>
</evidence>
<organism evidence="2 3">
    <name type="scientific">Clostridium thermosuccinogenes</name>
    <dbReference type="NCBI Taxonomy" id="84032"/>
    <lineage>
        <taxon>Bacteria</taxon>
        <taxon>Bacillati</taxon>
        <taxon>Bacillota</taxon>
        <taxon>Clostridia</taxon>
        <taxon>Eubacteriales</taxon>
        <taxon>Clostridiaceae</taxon>
        <taxon>Clostridium</taxon>
    </lineage>
</organism>
<gene>
    <name evidence="2" type="ORF">CDQ84_16710</name>
</gene>
<dbReference type="AlphaFoldDB" id="A0A2K2F864"/>
<proteinExistence type="predicted"/>
<comment type="caution">
    <text evidence="2">The sequence shown here is derived from an EMBL/GenBank/DDBJ whole genome shotgun (WGS) entry which is preliminary data.</text>
</comment>
<dbReference type="EMBL" id="NIOJ01000062">
    <property type="protein sequence ID" value="PNT95636.1"/>
    <property type="molecule type" value="Genomic_DNA"/>
</dbReference>
<keyword evidence="3" id="KW-1185">Reference proteome</keyword>
<evidence type="ECO:0000313" key="2">
    <source>
        <dbReference type="EMBL" id="PNT95636.1"/>
    </source>
</evidence>
<dbReference type="KEGG" id="cthd:CDO33_03285"/>
<name>A0A2K2F864_9CLOT</name>
<feature type="transmembrane region" description="Helical" evidence="1">
    <location>
        <begin position="21"/>
        <end position="46"/>
    </location>
</feature>
<keyword evidence="1" id="KW-1133">Transmembrane helix</keyword>
<keyword evidence="1" id="KW-0812">Transmembrane</keyword>
<reference evidence="2 3" key="1">
    <citation type="submission" date="2017-06" db="EMBL/GenBank/DDBJ databases">
        <title>Investigating the central metabolism of Clostridium thermosuccinogenes.</title>
        <authorList>
            <person name="Koendjbiharie J.G."/>
            <person name="van Kranenburg R."/>
        </authorList>
    </citation>
    <scope>NUCLEOTIDE SEQUENCE [LARGE SCALE GENOMIC DNA]</scope>
    <source>
        <strain evidence="2 3">DSM 5806</strain>
    </source>
</reference>
<dbReference type="RefSeq" id="WP_103082879.1">
    <property type="nucleotide sequence ID" value="NZ_CP021850.1"/>
</dbReference>
<dbReference type="Proteomes" id="UP000236151">
    <property type="component" value="Unassembled WGS sequence"/>
</dbReference>
<keyword evidence="1" id="KW-0472">Membrane</keyword>